<keyword evidence="5" id="KW-1185">Reference proteome</keyword>
<dbReference type="PRINTS" id="PR00080">
    <property type="entry name" value="SDRFAMILY"/>
</dbReference>
<sequence length="284" mass="30184">MNTRKSCLVTGCSAGGVGASLAEAFKDKGYHVYATARSPSKVPRSLHEASNATVLALDVTSSESIAAVAETVKRETGGRLAVLINNAGLGLELPALDTPIAEARRVFDSNFFAILEMIQVFSPMLIAAGGCIVNNSSVGGRIPIPFCSIYNGTKAALIQAGEGWRLELAPLGVRVLTLITGGIETNFLKNLPGVNLPPDSYYLGIADIIRRQPEKVPMGISPEAFSVDVVHQVERGTTGKYWIGGGSTLARLSLWLLPQWAIDRISYGQKPFADELAAANRKTS</sequence>
<gene>
    <name evidence="4" type="ORF">N7494_008530</name>
</gene>
<evidence type="ECO:0000256" key="1">
    <source>
        <dbReference type="ARBA" id="ARBA00006484"/>
    </source>
</evidence>
<evidence type="ECO:0008006" key="6">
    <source>
        <dbReference type="Google" id="ProtNLM"/>
    </source>
</evidence>
<dbReference type="GO" id="GO:0019433">
    <property type="term" value="P:triglyceride catabolic process"/>
    <property type="evidence" value="ECO:0007669"/>
    <property type="project" value="TreeGrafter"/>
</dbReference>
<evidence type="ECO:0000256" key="2">
    <source>
        <dbReference type="ARBA" id="ARBA00023002"/>
    </source>
</evidence>
<dbReference type="GO" id="GO:0006654">
    <property type="term" value="P:phosphatidic acid biosynthetic process"/>
    <property type="evidence" value="ECO:0007669"/>
    <property type="project" value="TreeGrafter"/>
</dbReference>
<comment type="caution">
    <text evidence="4">The sequence shown here is derived from an EMBL/GenBank/DDBJ whole genome shotgun (WGS) entry which is preliminary data.</text>
</comment>
<evidence type="ECO:0000313" key="4">
    <source>
        <dbReference type="EMBL" id="KAJ5531978.1"/>
    </source>
</evidence>
<dbReference type="Gene3D" id="3.40.50.720">
    <property type="entry name" value="NAD(P)-binding Rossmann-like Domain"/>
    <property type="match status" value="1"/>
</dbReference>
<organism evidence="4 5">
    <name type="scientific">Penicillium frequentans</name>
    <dbReference type="NCBI Taxonomy" id="3151616"/>
    <lineage>
        <taxon>Eukaryota</taxon>
        <taxon>Fungi</taxon>
        <taxon>Dikarya</taxon>
        <taxon>Ascomycota</taxon>
        <taxon>Pezizomycotina</taxon>
        <taxon>Eurotiomycetes</taxon>
        <taxon>Eurotiomycetidae</taxon>
        <taxon>Eurotiales</taxon>
        <taxon>Aspergillaceae</taxon>
        <taxon>Penicillium</taxon>
    </lineage>
</organism>
<keyword evidence="2" id="KW-0560">Oxidoreductase</keyword>
<dbReference type="PANTHER" id="PTHR44169:SF6">
    <property type="entry name" value="NADPH-DEPENDENT 1-ACYLDIHYDROXYACETONE PHOSPHATE REDUCTASE"/>
    <property type="match status" value="1"/>
</dbReference>
<dbReference type="AlphaFoldDB" id="A0AAD6GCJ4"/>
<evidence type="ECO:0000256" key="3">
    <source>
        <dbReference type="RuleBase" id="RU000363"/>
    </source>
</evidence>
<dbReference type="Pfam" id="PF00106">
    <property type="entry name" value="adh_short"/>
    <property type="match status" value="1"/>
</dbReference>
<dbReference type="InterPro" id="IPR002347">
    <property type="entry name" value="SDR_fam"/>
</dbReference>
<protein>
    <recommendedName>
        <fullName evidence="6">NADPH-dependent 1-acyldihydroxyacetone phosphate reductase</fullName>
    </recommendedName>
</protein>
<name>A0AAD6GCJ4_9EURO</name>
<accession>A0AAD6GCJ4</accession>
<reference evidence="4 5" key="1">
    <citation type="journal article" date="2023" name="IMA Fungus">
        <title>Comparative genomic study of the Penicillium genus elucidates a diverse pangenome and 15 lateral gene transfer events.</title>
        <authorList>
            <person name="Petersen C."/>
            <person name="Sorensen T."/>
            <person name="Nielsen M.R."/>
            <person name="Sondergaard T.E."/>
            <person name="Sorensen J.L."/>
            <person name="Fitzpatrick D.A."/>
            <person name="Frisvad J.C."/>
            <person name="Nielsen K.L."/>
        </authorList>
    </citation>
    <scope>NUCLEOTIDE SEQUENCE [LARGE SCALE GENOMIC DNA]</scope>
    <source>
        <strain evidence="4 5">IBT 35679</strain>
    </source>
</reference>
<dbReference type="GO" id="GO:0004806">
    <property type="term" value="F:triacylglycerol lipase activity"/>
    <property type="evidence" value="ECO:0007669"/>
    <property type="project" value="TreeGrafter"/>
</dbReference>
<dbReference type="EMBL" id="JAQIZZ010000007">
    <property type="protein sequence ID" value="KAJ5531978.1"/>
    <property type="molecule type" value="Genomic_DNA"/>
</dbReference>
<evidence type="ECO:0000313" key="5">
    <source>
        <dbReference type="Proteomes" id="UP001220324"/>
    </source>
</evidence>
<dbReference type="Proteomes" id="UP001220324">
    <property type="component" value="Unassembled WGS sequence"/>
</dbReference>
<dbReference type="PANTHER" id="PTHR44169">
    <property type="entry name" value="NADPH-DEPENDENT 1-ACYLDIHYDROXYACETONE PHOSPHATE REDUCTASE"/>
    <property type="match status" value="1"/>
</dbReference>
<proteinExistence type="inferred from homology"/>
<dbReference type="PRINTS" id="PR00081">
    <property type="entry name" value="GDHRDH"/>
</dbReference>
<dbReference type="InterPro" id="IPR036291">
    <property type="entry name" value="NAD(P)-bd_dom_sf"/>
</dbReference>
<dbReference type="GO" id="GO:0000140">
    <property type="term" value="F:acylglycerone-phosphate reductase (NADP+) activity"/>
    <property type="evidence" value="ECO:0007669"/>
    <property type="project" value="TreeGrafter"/>
</dbReference>
<comment type="similarity">
    <text evidence="1 3">Belongs to the short-chain dehydrogenases/reductases (SDR) family.</text>
</comment>
<dbReference type="SUPFAM" id="SSF51735">
    <property type="entry name" value="NAD(P)-binding Rossmann-fold domains"/>
    <property type="match status" value="1"/>
</dbReference>
<dbReference type="GO" id="GO:0005811">
    <property type="term" value="C:lipid droplet"/>
    <property type="evidence" value="ECO:0007669"/>
    <property type="project" value="TreeGrafter"/>
</dbReference>
<dbReference type="GO" id="GO:0005783">
    <property type="term" value="C:endoplasmic reticulum"/>
    <property type="evidence" value="ECO:0007669"/>
    <property type="project" value="TreeGrafter"/>
</dbReference>